<dbReference type="GO" id="GO:0003677">
    <property type="term" value="F:DNA binding"/>
    <property type="evidence" value="ECO:0007669"/>
    <property type="project" value="UniProtKB-KW"/>
</dbReference>
<keyword evidence="2" id="KW-0238">DNA-binding</keyword>
<dbReference type="RefSeq" id="WP_096162849.1">
    <property type="nucleotide sequence ID" value="NZ_NRGP01000023.1"/>
</dbReference>
<dbReference type="InterPro" id="IPR036390">
    <property type="entry name" value="WH_DNA-bd_sf"/>
</dbReference>
<name>A0A2A3Z1X2_BREAU</name>
<dbReference type="PANTHER" id="PTHR43537:SF5">
    <property type="entry name" value="UXU OPERON TRANSCRIPTIONAL REGULATOR"/>
    <property type="match status" value="1"/>
</dbReference>
<dbReference type="Pfam" id="PF00392">
    <property type="entry name" value="GntR"/>
    <property type="match status" value="1"/>
</dbReference>
<dbReference type="Proteomes" id="UP000217564">
    <property type="component" value="Unassembled WGS sequence"/>
</dbReference>
<reference evidence="6 7" key="1">
    <citation type="journal article" date="2017" name="Elife">
        <title>Extensive horizontal gene transfer in cheese-associated bacteria.</title>
        <authorList>
            <person name="Bonham K.S."/>
            <person name="Wolfe B.E."/>
            <person name="Dutton R.J."/>
        </authorList>
    </citation>
    <scope>NUCLEOTIDE SEQUENCE [LARGE SCALE GENOMIC DNA]</scope>
    <source>
        <strain evidence="6 7">947_7</strain>
    </source>
</reference>
<dbReference type="InterPro" id="IPR008920">
    <property type="entry name" value="TF_FadR/GntR_C"/>
</dbReference>
<evidence type="ECO:0000256" key="4">
    <source>
        <dbReference type="SAM" id="MobiDB-lite"/>
    </source>
</evidence>
<gene>
    <name evidence="6" type="ORF">CIK64_15445</name>
</gene>
<protein>
    <recommendedName>
        <fullName evidence="5">HTH gntR-type domain-containing protein</fullName>
    </recommendedName>
</protein>
<dbReference type="PRINTS" id="PR00035">
    <property type="entry name" value="HTHGNTR"/>
</dbReference>
<evidence type="ECO:0000256" key="1">
    <source>
        <dbReference type="ARBA" id="ARBA00023015"/>
    </source>
</evidence>
<feature type="domain" description="HTH gntR-type" evidence="5">
    <location>
        <begin position="20"/>
        <end position="90"/>
    </location>
</feature>
<accession>A0A2A3Z1X2</accession>
<evidence type="ECO:0000256" key="2">
    <source>
        <dbReference type="ARBA" id="ARBA00023125"/>
    </source>
</evidence>
<dbReference type="InterPro" id="IPR000524">
    <property type="entry name" value="Tscrpt_reg_HTH_GntR"/>
</dbReference>
<organism evidence="6 7">
    <name type="scientific">Brevibacterium aurantiacum</name>
    <dbReference type="NCBI Taxonomy" id="273384"/>
    <lineage>
        <taxon>Bacteria</taxon>
        <taxon>Bacillati</taxon>
        <taxon>Actinomycetota</taxon>
        <taxon>Actinomycetes</taxon>
        <taxon>Micrococcales</taxon>
        <taxon>Brevibacteriaceae</taxon>
        <taxon>Brevibacterium</taxon>
    </lineage>
</organism>
<dbReference type="PANTHER" id="PTHR43537">
    <property type="entry name" value="TRANSCRIPTIONAL REGULATOR, GNTR FAMILY"/>
    <property type="match status" value="1"/>
</dbReference>
<sequence>MVSPEAASTEAGNFTPLPPNPKVSTITDRLTSAIVTGQFLPGTRLPSERALAESISVGRSTVRKALLQLSDAGLVETRLGRFGGTFVLESTGPGMGDSVRRVFGKDLEDLKSALDVIGLGYAMVAEAAAIRHTEADVDAMKEALTVFCSAVDRQDRVQAQQADSHFHFRIIDATHQPALHEVIRSLDRRTNIGAPLHIWGAGNDSFDQRAAHEHRLILEAIVARDRTAAYDLSYEHTQMDVEIISQIIEA</sequence>
<dbReference type="Gene3D" id="1.10.10.10">
    <property type="entry name" value="Winged helix-like DNA-binding domain superfamily/Winged helix DNA-binding domain"/>
    <property type="match status" value="1"/>
</dbReference>
<evidence type="ECO:0000259" key="5">
    <source>
        <dbReference type="PROSITE" id="PS50949"/>
    </source>
</evidence>
<evidence type="ECO:0000313" key="6">
    <source>
        <dbReference type="EMBL" id="PCC45527.1"/>
    </source>
</evidence>
<comment type="caution">
    <text evidence="6">The sequence shown here is derived from an EMBL/GenBank/DDBJ whole genome shotgun (WGS) entry which is preliminary data.</text>
</comment>
<dbReference type="EMBL" id="NRGP01000023">
    <property type="protein sequence ID" value="PCC45527.1"/>
    <property type="molecule type" value="Genomic_DNA"/>
</dbReference>
<keyword evidence="3" id="KW-0804">Transcription</keyword>
<dbReference type="SUPFAM" id="SSF46785">
    <property type="entry name" value="Winged helix' DNA-binding domain"/>
    <property type="match status" value="1"/>
</dbReference>
<dbReference type="GO" id="GO:0003700">
    <property type="term" value="F:DNA-binding transcription factor activity"/>
    <property type="evidence" value="ECO:0007669"/>
    <property type="project" value="InterPro"/>
</dbReference>
<dbReference type="Gene3D" id="1.20.120.530">
    <property type="entry name" value="GntR ligand-binding domain-like"/>
    <property type="match status" value="1"/>
</dbReference>
<evidence type="ECO:0000313" key="7">
    <source>
        <dbReference type="Proteomes" id="UP000217564"/>
    </source>
</evidence>
<dbReference type="InterPro" id="IPR011711">
    <property type="entry name" value="GntR_C"/>
</dbReference>
<dbReference type="InterPro" id="IPR036388">
    <property type="entry name" value="WH-like_DNA-bd_sf"/>
</dbReference>
<feature type="region of interest" description="Disordered" evidence="4">
    <location>
        <begin position="1"/>
        <end position="21"/>
    </location>
</feature>
<dbReference type="SMART" id="SM00345">
    <property type="entry name" value="HTH_GNTR"/>
    <property type="match status" value="1"/>
</dbReference>
<proteinExistence type="predicted"/>
<dbReference type="SUPFAM" id="SSF48008">
    <property type="entry name" value="GntR ligand-binding domain-like"/>
    <property type="match status" value="1"/>
</dbReference>
<dbReference type="PROSITE" id="PS50949">
    <property type="entry name" value="HTH_GNTR"/>
    <property type="match status" value="1"/>
</dbReference>
<evidence type="ECO:0000256" key="3">
    <source>
        <dbReference type="ARBA" id="ARBA00023163"/>
    </source>
</evidence>
<dbReference type="CDD" id="cd07377">
    <property type="entry name" value="WHTH_GntR"/>
    <property type="match status" value="1"/>
</dbReference>
<dbReference type="SMART" id="SM00895">
    <property type="entry name" value="FCD"/>
    <property type="match status" value="1"/>
</dbReference>
<dbReference type="Pfam" id="PF07729">
    <property type="entry name" value="FCD"/>
    <property type="match status" value="1"/>
</dbReference>
<dbReference type="AlphaFoldDB" id="A0A2A3Z1X2"/>
<keyword evidence="1" id="KW-0805">Transcription regulation</keyword>